<keyword evidence="2" id="KW-1185">Reference proteome</keyword>
<dbReference type="RefSeq" id="WP_119700947.1">
    <property type="nucleotide sequence ID" value="NZ_QJSA01000004.1"/>
</dbReference>
<dbReference type="EMBL" id="QJSA01000004">
    <property type="protein sequence ID" value="RHW21994.1"/>
    <property type="molecule type" value="Genomic_DNA"/>
</dbReference>
<comment type="caution">
    <text evidence="1">The sequence shown here is derived from an EMBL/GenBank/DDBJ whole genome shotgun (WGS) entry which is preliminary data.</text>
</comment>
<gene>
    <name evidence="1" type="ORF">C2846_05915</name>
</gene>
<proteinExistence type="predicted"/>
<dbReference type="OrthoDB" id="6917628at2"/>
<evidence type="ECO:0000313" key="1">
    <source>
        <dbReference type="EMBL" id="RHW21994.1"/>
    </source>
</evidence>
<reference evidence="1 2" key="1">
    <citation type="submission" date="2018-06" db="EMBL/GenBank/DDBJ databases">
        <title>Pseudomonas jilinensis sp. nov., isolated from the production water of Jilin Oilfield in China.</title>
        <authorList>
            <person name="Wang J."/>
        </authorList>
    </citation>
    <scope>NUCLEOTIDE SEQUENCE [LARGE SCALE GENOMIC DNA]</scope>
    <source>
        <strain evidence="1 2">JS15-10A1</strain>
    </source>
</reference>
<dbReference type="AlphaFoldDB" id="A0A396RZD3"/>
<dbReference type="Proteomes" id="UP000265745">
    <property type="component" value="Unassembled WGS sequence"/>
</dbReference>
<accession>A0A396RZD3</accession>
<name>A0A396RZD3_9PSED</name>
<protein>
    <submittedName>
        <fullName evidence="1">Uncharacterized protein</fullName>
    </submittedName>
</protein>
<sequence length="74" mass="7570">MTGLWRDDDQDYDPLGQAAAGLPPVIGGVCLARFDPEAMNADSGTDFAAVADLAATQEAAADSDSDPEAADQLT</sequence>
<organism evidence="1 2">
    <name type="scientific">Pseudomonas jilinensis</name>
    <dbReference type="NCBI Taxonomy" id="2078689"/>
    <lineage>
        <taxon>Bacteria</taxon>
        <taxon>Pseudomonadati</taxon>
        <taxon>Pseudomonadota</taxon>
        <taxon>Gammaproteobacteria</taxon>
        <taxon>Pseudomonadales</taxon>
        <taxon>Pseudomonadaceae</taxon>
        <taxon>Pseudomonas</taxon>
    </lineage>
</organism>
<evidence type="ECO:0000313" key="2">
    <source>
        <dbReference type="Proteomes" id="UP000265745"/>
    </source>
</evidence>